<evidence type="ECO:0000256" key="5">
    <source>
        <dbReference type="ARBA" id="ARBA00023015"/>
    </source>
</evidence>
<feature type="region of interest" description="Disordered" evidence="11">
    <location>
        <begin position="209"/>
        <end position="234"/>
    </location>
</feature>
<dbReference type="AlphaFoldDB" id="A0A1L2ZLI3"/>
<feature type="compositionally biased region" description="Basic and acidic residues" evidence="11">
    <location>
        <begin position="224"/>
        <end position="234"/>
    </location>
</feature>
<evidence type="ECO:0000256" key="6">
    <source>
        <dbReference type="ARBA" id="ARBA00023125"/>
    </source>
</evidence>
<keyword evidence="3 10" id="KW-0597">Phosphoprotein</keyword>
<dbReference type="RefSeq" id="WP_071893733.1">
    <property type="nucleotide sequence ID" value="NZ_CP018135.1"/>
</dbReference>
<evidence type="ECO:0000313" key="13">
    <source>
        <dbReference type="EMBL" id="APF40253.1"/>
    </source>
</evidence>
<proteinExistence type="predicted"/>
<dbReference type="GO" id="GO:0003677">
    <property type="term" value="F:DNA binding"/>
    <property type="evidence" value="ECO:0007669"/>
    <property type="project" value="UniProtKB-KW"/>
</dbReference>
<dbReference type="EMBL" id="CP018135">
    <property type="protein sequence ID" value="APF40253.1"/>
    <property type="molecule type" value="Genomic_DNA"/>
</dbReference>
<dbReference type="Proteomes" id="UP000183530">
    <property type="component" value="Chromosome"/>
</dbReference>
<accession>A0A1L2ZLI3</accession>
<dbReference type="SUPFAM" id="SSF52172">
    <property type="entry name" value="CheY-like"/>
    <property type="match status" value="1"/>
</dbReference>
<keyword evidence="7 9" id="KW-0010">Activator</keyword>
<gene>
    <name evidence="13" type="ORF">BHE16_03595</name>
</gene>
<dbReference type="InterPro" id="IPR001789">
    <property type="entry name" value="Sig_transdc_resp-reg_receiver"/>
</dbReference>
<dbReference type="STRING" id="556325.BHE16_03595"/>
<dbReference type="SMART" id="SM00448">
    <property type="entry name" value="REC"/>
    <property type="match status" value="1"/>
</dbReference>
<dbReference type="InterPro" id="IPR024187">
    <property type="entry name" value="Sig_transdc_resp-reg_cit/mal"/>
</dbReference>
<dbReference type="PROSITE" id="PS50110">
    <property type="entry name" value="RESPONSE_REGULATORY"/>
    <property type="match status" value="1"/>
</dbReference>
<dbReference type="PIRSF" id="PIRSF006171">
    <property type="entry name" value="RR_citrat_malat"/>
    <property type="match status" value="1"/>
</dbReference>
<keyword evidence="6 9" id="KW-0238">DNA-binding</keyword>
<evidence type="ECO:0000256" key="8">
    <source>
        <dbReference type="ARBA" id="ARBA00023163"/>
    </source>
</evidence>
<evidence type="ECO:0000256" key="1">
    <source>
        <dbReference type="ARBA" id="ARBA00004496"/>
    </source>
</evidence>
<dbReference type="InterPro" id="IPR036390">
    <property type="entry name" value="WH_DNA-bd_sf"/>
</dbReference>
<dbReference type="GO" id="GO:0005737">
    <property type="term" value="C:cytoplasm"/>
    <property type="evidence" value="ECO:0007669"/>
    <property type="project" value="UniProtKB-SubCell"/>
</dbReference>
<evidence type="ECO:0000256" key="4">
    <source>
        <dbReference type="ARBA" id="ARBA00023012"/>
    </source>
</evidence>
<evidence type="ECO:0000259" key="12">
    <source>
        <dbReference type="PROSITE" id="PS50110"/>
    </source>
</evidence>
<evidence type="ECO:0000256" key="7">
    <source>
        <dbReference type="ARBA" id="ARBA00023159"/>
    </source>
</evidence>
<keyword evidence="5 9" id="KW-0805">Transcription regulation</keyword>
<keyword evidence="14" id="KW-1185">Reference proteome</keyword>
<evidence type="ECO:0000256" key="9">
    <source>
        <dbReference type="PIRNR" id="PIRNR006171"/>
    </source>
</evidence>
<comment type="subcellular location">
    <subcellularLocation>
        <location evidence="1 9">Cytoplasm</location>
    </subcellularLocation>
</comment>
<evidence type="ECO:0000256" key="10">
    <source>
        <dbReference type="PROSITE-ProRule" id="PRU00169"/>
    </source>
</evidence>
<reference evidence="13 14" key="1">
    <citation type="submission" date="2016-11" db="EMBL/GenBank/DDBJ databases">
        <title>Genome sequencing of Zhihengliuella aestuarii B18 antagonistic to Plasmodiophora brassicae.</title>
        <authorList>
            <person name="Luo Y."/>
        </authorList>
    </citation>
    <scope>NUCLEOTIDE SEQUENCE [LARGE SCALE GENOMIC DNA]</scope>
    <source>
        <strain evidence="13 14">B18</strain>
    </source>
</reference>
<dbReference type="PANTHER" id="PTHR45526">
    <property type="entry name" value="TRANSCRIPTIONAL REGULATORY PROTEIN DPIA"/>
    <property type="match status" value="1"/>
</dbReference>
<dbReference type="InterPro" id="IPR011006">
    <property type="entry name" value="CheY-like_superfamily"/>
</dbReference>
<keyword evidence="8 9" id="KW-0804">Transcription</keyword>
<dbReference type="KEGG" id="nae:BHE16_03595"/>
<feature type="modified residue" description="4-aspartylphosphate" evidence="10">
    <location>
        <position position="63"/>
    </location>
</feature>
<evidence type="ECO:0000256" key="3">
    <source>
        <dbReference type="ARBA" id="ARBA00022553"/>
    </source>
</evidence>
<protein>
    <recommendedName>
        <fullName evidence="9">Transcriptional regulatory protein</fullName>
    </recommendedName>
</protein>
<keyword evidence="4 9" id="KW-0902">Two-component regulatory system</keyword>
<sequence length="234" mass="25511">MADLRVLVIEDDPTTGAVYVEYLRKVPGFAHEFTARSVAEAQRFLGARLRETSTFGIDVVLMDIHLPDGTGLDVVRSMRNVGYEGSVLAMTAATDRATIRSARNLGAVQYLIKPFTFADFESRLAAFRQLSTEYTGGGEISDQAEIDRMFGARTEAASSSLPKGLTESTLAAVQELLTHATAPLSAGEVGEAVGISRVTSRRYLEHLTRRGDVTRQPRYGTPGRPEHEYTITAP</sequence>
<feature type="domain" description="Response regulatory" evidence="12">
    <location>
        <begin position="5"/>
        <end position="128"/>
    </location>
</feature>
<evidence type="ECO:0000256" key="2">
    <source>
        <dbReference type="ARBA" id="ARBA00022490"/>
    </source>
</evidence>
<evidence type="ECO:0000256" key="11">
    <source>
        <dbReference type="SAM" id="MobiDB-lite"/>
    </source>
</evidence>
<dbReference type="GO" id="GO:0003700">
    <property type="term" value="F:DNA-binding transcription factor activity"/>
    <property type="evidence" value="ECO:0007669"/>
    <property type="project" value="InterPro"/>
</dbReference>
<evidence type="ECO:0000313" key="14">
    <source>
        <dbReference type="Proteomes" id="UP000183530"/>
    </source>
</evidence>
<dbReference type="Gene3D" id="3.40.50.2300">
    <property type="match status" value="1"/>
</dbReference>
<dbReference type="OrthoDB" id="7187989at2"/>
<dbReference type="PANTHER" id="PTHR45526:SF1">
    <property type="entry name" value="TRANSCRIPTIONAL REGULATORY PROTEIN DCUR-RELATED"/>
    <property type="match status" value="1"/>
</dbReference>
<dbReference type="GO" id="GO:0000156">
    <property type="term" value="F:phosphorelay response regulator activity"/>
    <property type="evidence" value="ECO:0007669"/>
    <property type="project" value="TreeGrafter"/>
</dbReference>
<dbReference type="InterPro" id="IPR051271">
    <property type="entry name" value="2C-system_Tx_regulators"/>
</dbReference>
<keyword evidence="2 9" id="KW-0963">Cytoplasm</keyword>
<organism evidence="13 14">
    <name type="scientific">Neomicrococcus aestuarii</name>
    <dbReference type="NCBI Taxonomy" id="556325"/>
    <lineage>
        <taxon>Bacteria</taxon>
        <taxon>Bacillati</taxon>
        <taxon>Actinomycetota</taxon>
        <taxon>Actinomycetes</taxon>
        <taxon>Micrococcales</taxon>
        <taxon>Micrococcaceae</taxon>
        <taxon>Neomicrococcus</taxon>
    </lineage>
</organism>
<dbReference type="SUPFAM" id="SSF46785">
    <property type="entry name" value="Winged helix' DNA-binding domain"/>
    <property type="match status" value="1"/>
</dbReference>
<dbReference type="Pfam" id="PF00072">
    <property type="entry name" value="Response_reg"/>
    <property type="match status" value="1"/>
</dbReference>
<name>A0A1L2ZLI3_9MICC</name>